<organism evidence="8 9">
    <name type="scientific">Acinetobacter courvalinii</name>
    <dbReference type="NCBI Taxonomy" id="280147"/>
    <lineage>
        <taxon>Bacteria</taxon>
        <taxon>Pseudomonadati</taxon>
        <taxon>Pseudomonadota</taxon>
        <taxon>Gammaproteobacteria</taxon>
        <taxon>Moraxellales</taxon>
        <taxon>Moraxellaceae</taxon>
        <taxon>Acinetobacter</taxon>
    </lineage>
</organism>
<dbReference type="SUPFAM" id="SSF103481">
    <property type="entry name" value="Multidrug resistance efflux transporter EmrE"/>
    <property type="match status" value="2"/>
</dbReference>
<feature type="transmembrane region" description="Helical" evidence="6">
    <location>
        <begin position="203"/>
        <end position="221"/>
    </location>
</feature>
<feature type="transmembrane region" description="Helical" evidence="6">
    <location>
        <begin position="42"/>
        <end position="60"/>
    </location>
</feature>
<dbReference type="PANTHER" id="PTHR32322">
    <property type="entry name" value="INNER MEMBRANE TRANSPORTER"/>
    <property type="match status" value="1"/>
</dbReference>
<keyword evidence="5 6" id="KW-0472">Membrane</keyword>
<feature type="transmembrane region" description="Helical" evidence="6">
    <location>
        <begin position="96"/>
        <end position="113"/>
    </location>
</feature>
<evidence type="ECO:0000313" key="8">
    <source>
        <dbReference type="EMBL" id="MDH0564884.1"/>
    </source>
</evidence>
<feature type="transmembrane region" description="Helical" evidence="6">
    <location>
        <begin position="233"/>
        <end position="253"/>
    </location>
</feature>
<protein>
    <submittedName>
        <fullName evidence="8">EamA family transporter</fullName>
    </submittedName>
</protein>
<evidence type="ECO:0000256" key="1">
    <source>
        <dbReference type="ARBA" id="ARBA00004651"/>
    </source>
</evidence>
<accession>A0AA42I9V4</accession>
<dbReference type="GO" id="GO:0005886">
    <property type="term" value="C:plasma membrane"/>
    <property type="evidence" value="ECO:0007669"/>
    <property type="project" value="UniProtKB-SubCell"/>
</dbReference>
<gene>
    <name evidence="8" type="ORF">N7644_14515</name>
</gene>
<evidence type="ECO:0000256" key="4">
    <source>
        <dbReference type="ARBA" id="ARBA00022989"/>
    </source>
</evidence>
<evidence type="ECO:0000256" key="3">
    <source>
        <dbReference type="ARBA" id="ARBA00022692"/>
    </source>
</evidence>
<evidence type="ECO:0000256" key="6">
    <source>
        <dbReference type="SAM" id="Phobius"/>
    </source>
</evidence>
<evidence type="ECO:0000313" key="9">
    <source>
        <dbReference type="Proteomes" id="UP001159329"/>
    </source>
</evidence>
<dbReference type="PANTHER" id="PTHR32322:SF18">
    <property type="entry name" value="S-ADENOSYLMETHIONINE_S-ADENOSYLHOMOCYSTEINE TRANSPORTER"/>
    <property type="match status" value="1"/>
</dbReference>
<dbReference type="Proteomes" id="UP001159329">
    <property type="component" value="Unassembled WGS sequence"/>
</dbReference>
<comment type="caution">
    <text evidence="8">The sequence shown here is derived from an EMBL/GenBank/DDBJ whole genome shotgun (WGS) entry which is preliminary data.</text>
</comment>
<feature type="domain" description="EamA" evidence="7">
    <location>
        <begin position="146"/>
        <end position="274"/>
    </location>
</feature>
<evidence type="ECO:0000256" key="2">
    <source>
        <dbReference type="ARBA" id="ARBA00022475"/>
    </source>
</evidence>
<proteinExistence type="predicted"/>
<dbReference type="InterPro" id="IPR037185">
    <property type="entry name" value="EmrE-like"/>
</dbReference>
<dbReference type="InterPro" id="IPR000620">
    <property type="entry name" value="EamA_dom"/>
</dbReference>
<feature type="transmembrane region" description="Helical" evidence="6">
    <location>
        <begin position="72"/>
        <end position="90"/>
    </location>
</feature>
<comment type="subcellular location">
    <subcellularLocation>
        <location evidence="1">Cell membrane</location>
        <topology evidence="1">Multi-pass membrane protein</topology>
    </subcellularLocation>
</comment>
<name>A0AA42I9V4_9GAMM</name>
<dbReference type="AlphaFoldDB" id="A0AA42I9V4"/>
<sequence>MVGLDSRQSIAFLAATLSLVSVQIGASVAKTLFPVLGPETVALVRLGIAAILLCVIFRPWQLFYQQTNWRNLVIYGMFISGMNVLVYKAFAYMSVGLAISIEVLGPLTVAMLMSKRKQDLLWAGCALIGIVILPLGGVNQNFSYQGMGLALAAAICWGLYIIYGRRVASSGGSSVAVGMLVAALCALPVGFQHLDLVMSSYKVFFTCVFVSLFSSMIPFLLDIVAMKRLAAHVFGMLLSASPAISAMAAWCILGEALNLYQILAIIMIMVACIGCSYASYREKH</sequence>
<dbReference type="RefSeq" id="WP_279696452.1">
    <property type="nucleotide sequence ID" value="NZ_JAOEEO010000005.1"/>
</dbReference>
<dbReference type="InterPro" id="IPR050638">
    <property type="entry name" value="AA-Vitamin_Transporters"/>
</dbReference>
<dbReference type="Pfam" id="PF00892">
    <property type="entry name" value="EamA"/>
    <property type="match status" value="1"/>
</dbReference>
<evidence type="ECO:0000259" key="7">
    <source>
        <dbReference type="Pfam" id="PF00892"/>
    </source>
</evidence>
<feature type="transmembrane region" description="Helical" evidence="6">
    <location>
        <begin position="175"/>
        <end position="191"/>
    </location>
</feature>
<evidence type="ECO:0000256" key="5">
    <source>
        <dbReference type="ARBA" id="ARBA00023136"/>
    </source>
</evidence>
<feature type="transmembrane region" description="Helical" evidence="6">
    <location>
        <begin position="120"/>
        <end position="138"/>
    </location>
</feature>
<reference evidence="8" key="1">
    <citation type="submission" date="2022-09" db="EMBL/GenBank/DDBJ databases">
        <title>Intensive care unit water sources are persistently colonized with multi-drug resistant bacteria and are the site of extensive horizontal gene transfer of antibiotic resistance genes.</title>
        <authorList>
            <person name="Diorio-Toth L."/>
        </authorList>
    </citation>
    <scope>NUCLEOTIDE SEQUENCE</scope>
    <source>
        <strain evidence="8">GD04005</strain>
    </source>
</reference>
<feature type="transmembrane region" description="Helical" evidence="6">
    <location>
        <begin position="144"/>
        <end position="163"/>
    </location>
</feature>
<dbReference type="EMBL" id="JAOEEO010000005">
    <property type="protein sequence ID" value="MDH0564884.1"/>
    <property type="molecule type" value="Genomic_DNA"/>
</dbReference>
<keyword evidence="4 6" id="KW-1133">Transmembrane helix</keyword>
<feature type="transmembrane region" description="Helical" evidence="6">
    <location>
        <begin position="259"/>
        <end position="280"/>
    </location>
</feature>
<keyword evidence="2" id="KW-1003">Cell membrane</keyword>
<keyword evidence="3 6" id="KW-0812">Transmembrane</keyword>